<dbReference type="HOGENOM" id="CLU_1012034_0_0_1"/>
<keyword evidence="2" id="KW-1185">Reference proteome</keyword>
<evidence type="ECO:0000313" key="1">
    <source>
        <dbReference type="EMBL" id="EJW03607.1"/>
    </source>
</evidence>
<organism evidence="1 2">
    <name type="scientific">Edhazardia aedis (strain USNM 41457)</name>
    <name type="common">Microsporidian parasite</name>
    <dbReference type="NCBI Taxonomy" id="1003232"/>
    <lineage>
        <taxon>Eukaryota</taxon>
        <taxon>Fungi</taxon>
        <taxon>Fungi incertae sedis</taxon>
        <taxon>Microsporidia</taxon>
        <taxon>Edhazardia</taxon>
    </lineage>
</organism>
<sequence length="275" mass="32552">MKTVTVNVLSEEKPESHSLAFIKPENQGSRFYILDIENIKMLIEPFVVIKSITELDSVSNNNHILVSDKIFEENIDIVLGSFLHDVLRTAIYKLEDYRQYVDKNENFKCKLCEADNLKILEAKEIHILNTDLAFPIKKSCLNYFNENYRTQSIEFKKIISEPIAIFDDNKKSISQSNKEKEDSIFSKKIGRFFSRVARKFFRSDCSKQEEINVFYKINKETILIETNFMTKKKLDTNIMKKKFKIWHHLFLIKLLIPQNQQFFPIIFWLSKLTKI</sequence>
<reference evidence="1 2" key="1">
    <citation type="submission" date="2011-08" db="EMBL/GenBank/DDBJ databases">
        <authorList>
            <person name="Liu Z.J."/>
            <person name="Shi F.L."/>
            <person name="Lu J.Q."/>
            <person name="Li M."/>
            <person name="Wang Z.L."/>
        </authorList>
    </citation>
    <scope>NUCLEOTIDE SEQUENCE [LARGE SCALE GENOMIC DNA]</scope>
    <source>
        <strain evidence="1 2">USNM 41457</strain>
    </source>
</reference>
<reference evidence="2" key="2">
    <citation type="submission" date="2015-07" db="EMBL/GenBank/DDBJ databases">
        <title>Contrasting host-pathogen interactions and genome evolution in two generalist and specialist microsporidian pathogens of mosquitoes.</title>
        <authorList>
            <consortium name="The Broad Institute Genomics Platform"/>
            <consortium name="The Broad Institute Genome Sequencing Center for Infectious Disease"/>
            <person name="Cuomo C.A."/>
            <person name="Sanscrainte N.D."/>
            <person name="Goldberg J.M."/>
            <person name="Heiman D."/>
            <person name="Young S."/>
            <person name="Zeng Q."/>
            <person name="Becnel J.J."/>
            <person name="Birren B.W."/>
        </authorList>
    </citation>
    <scope>NUCLEOTIDE SEQUENCE [LARGE SCALE GENOMIC DNA]</scope>
    <source>
        <strain evidence="2">USNM 41457</strain>
    </source>
</reference>
<evidence type="ECO:0000313" key="2">
    <source>
        <dbReference type="Proteomes" id="UP000003163"/>
    </source>
</evidence>
<dbReference type="EMBL" id="AFBI03000034">
    <property type="protein sequence ID" value="EJW03607.1"/>
    <property type="molecule type" value="Genomic_DNA"/>
</dbReference>
<dbReference type="AlphaFoldDB" id="J9DQL9"/>
<name>J9DQL9_EDHAE</name>
<comment type="caution">
    <text evidence="1">The sequence shown here is derived from an EMBL/GenBank/DDBJ whole genome shotgun (WGS) entry which is preliminary data.</text>
</comment>
<dbReference type="VEuPathDB" id="MicrosporidiaDB:EDEG_02075"/>
<protein>
    <submittedName>
        <fullName evidence="1">Uncharacterized protein</fullName>
    </submittedName>
</protein>
<accession>J9DQL9</accession>
<proteinExistence type="predicted"/>
<dbReference type="InParanoid" id="J9DQL9"/>
<dbReference type="Proteomes" id="UP000003163">
    <property type="component" value="Unassembled WGS sequence"/>
</dbReference>
<gene>
    <name evidence="1" type="ORF">EDEG_02075</name>
</gene>